<dbReference type="AlphaFoldDB" id="A0A9X4LIN1"/>
<dbReference type="RefSeq" id="WP_268149288.1">
    <property type="nucleotide sequence ID" value="NZ_JAPPUW010000006.1"/>
</dbReference>
<dbReference type="EMBL" id="SGUG01000004">
    <property type="protein sequence ID" value="MDG0861565.1"/>
    <property type="molecule type" value="Genomic_DNA"/>
</dbReference>
<evidence type="ECO:0000313" key="1">
    <source>
        <dbReference type="EMBL" id="MDG0861565.1"/>
    </source>
</evidence>
<gene>
    <name evidence="1" type="ORF">EXJ73_03640</name>
</gene>
<keyword evidence="2" id="KW-1185">Reference proteome</keyword>
<comment type="caution">
    <text evidence="1">The sequence shown here is derived from an EMBL/GenBank/DDBJ whole genome shotgun (WGS) entry which is preliminary data.</text>
</comment>
<proteinExistence type="predicted"/>
<dbReference type="Proteomes" id="UP001152766">
    <property type="component" value="Unassembled WGS sequence"/>
</dbReference>
<sequence length="161" mass="17672">MFHSLPQYEFQVPEGLAGPGSKHWRAVVMTLHMPWFLLTLDHVEAEADPVRMSYTLCIAWDTDLADAIRSIDASRVRGLVAMMPAWASPTGQWSSRQITEVWQDVNDAGTFITLTDVAGEKFDAGVRGKAPVGGAGCELLLRLPASQPRVLRPRRAGSGRT</sequence>
<organism evidence="1 2">
    <name type="scientific">Pelomonas aquatica</name>
    <dbReference type="NCBI Taxonomy" id="431058"/>
    <lineage>
        <taxon>Bacteria</taxon>
        <taxon>Pseudomonadati</taxon>
        <taxon>Pseudomonadota</taxon>
        <taxon>Betaproteobacteria</taxon>
        <taxon>Burkholderiales</taxon>
        <taxon>Sphaerotilaceae</taxon>
        <taxon>Roseateles</taxon>
    </lineage>
</organism>
<name>A0A9X4LIN1_9BURK</name>
<evidence type="ECO:0000313" key="2">
    <source>
        <dbReference type="Proteomes" id="UP001152766"/>
    </source>
</evidence>
<protein>
    <submittedName>
        <fullName evidence="1">Uncharacterized protein</fullName>
    </submittedName>
</protein>
<accession>A0A9X4LIN1</accession>
<reference evidence="1" key="1">
    <citation type="submission" date="2019-02" db="EMBL/GenBank/DDBJ databases">
        <title>Draft genome of the type strain Pelomonas aquatica CCUG 52575T.</title>
        <authorList>
            <person name="Gomila M."/>
            <person name="Lalucat J."/>
        </authorList>
    </citation>
    <scope>NUCLEOTIDE SEQUENCE</scope>
    <source>
        <strain evidence="1">CCUG 52575</strain>
    </source>
</reference>